<evidence type="ECO:0000256" key="10">
    <source>
        <dbReference type="ARBA" id="ARBA00048109"/>
    </source>
</evidence>
<dbReference type="PANTHER" id="PTHR31650:SF1">
    <property type="entry name" value="WAX ESTER SYNTHASE_DIACYLGLYCEROL ACYLTRANSFERASE 4-RELATED"/>
    <property type="match status" value="1"/>
</dbReference>
<evidence type="ECO:0000256" key="4">
    <source>
        <dbReference type="ARBA" id="ARBA00013244"/>
    </source>
</evidence>
<keyword evidence="5" id="KW-0444">Lipid biosynthesis</keyword>
<dbReference type="AlphaFoldDB" id="A0A840GB22"/>
<evidence type="ECO:0000259" key="12">
    <source>
        <dbReference type="Pfam" id="PF03007"/>
    </source>
</evidence>
<evidence type="ECO:0000256" key="1">
    <source>
        <dbReference type="ARBA" id="ARBA00004771"/>
    </source>
</evidence>
<dbReference type="EC" id="2.3.1.20" evidence="4"/>
<dbReference type="RefSeq" id="WP_153117298.1">
    <property type="nucleotide sequence ID" value="NZ_JACIGE010000009.1"/>
</dbReference>
<dbReference type="InterPro" id="IPR004255">
    <property type="entry name" value="O-acyltransferase_WSD1_N"/>
</dbReference>
<dbReference type="Pfam" id="PF06974">
    <property type="entry name" value="WS_DGAT_C"/>
    <property type="match status" value="1"/>
</dbReference>
<feature type="domain" description="O-acyltransferase WSD1 C-terminal" evidence="13">
    <location>
        <begin position="325"/>
        <end position="466"/>
    </location>
</feature>
<dbReference type="Proteomes" id="UP000587070">
    <property type="component" value="Unassembled WGS sequence"/>
</dbReference>
<dbReference type="NCBIfam" id="TIGR02946">
    <property type="entry name" value="acyl_WS_DGAT"/>
    <property type="match status" value="1"/>
</dbReference>
<evidence type="ECO:0000256" key="7">
    <source>
        <dbReference type="ARBA" id="ARBA00022798"/>
    </source>
</evidence>
<comment type="caution">
    <text evidence="14">The sequence shown here is derived from an EMBL/GenBank/DDBJ whole genome shotgun (WGS) entry which is preliminary data.</text>
</comment>
<proteinExistence type="inferred from homology"/>
<keyword evidence="7" id="KW-0319">Glycerol metabolism</keyword>
<accession>A0A840GB22</accession>
<dbReference type="PANTHER" id="PTHR31650">
    <property type="entry name" value="O-ACYLTRANSFERASE (WSD1-LIKE) FAMILY PROTEIN"/>
    <property type="match status" value="1"/>
</dbReference>
<organism evidence="14 15">
    <name type="scientific">Rhodocyclus tenuis</name>
    <name type="common">Rhodospirillum tenue</name>
    <dbReference type="NCBI Taxonomy" id="1066"/>
    <lineage>
        <taxon>Bacteria</taxon>
        <taxon>Pseudomonadati</taxon>
        <taxon>Pseudomonadota</taxon>
        <taxon>Betaproteobacteria</taxon>
        <taxon>Rhodocyclales</taxon>
        <taxon>Rhodocyclaceae</taxon>
        <taxon>Rhodocyclus</taxon>
    </lineage>
</organism>
<dbReference type="InterPro" id="IPR009721">
    <property type="entry name" value="O-acyltransferase_WSD1_C"/>
</dbReference>
<evidence type="ECO:0000313" key="15">
    <source>
        <dbReference type="Proteomes" id="UP000587070"/>
    </source>
</evidence>
<dbReference type="GO" id="GO:0004144">
    <property type="term" value="F:diacylglycerol O-acyltransferase activity"/>
    <property type="evidence" value="ECO:0007669"/>
    <property type="project" value="UniProtKB-EC"/>
</dbReference>
<evidence type="ECO:0000256" key="11">
    <source>
        <dbReference type="SAM" id="MobiDB-lite"/>
    </source>
</evidence>
<dbReference type="GO" id="GO:0006071">
    <property type="term" value="P:glycerol metabolic process"/>
    <property type="evidence" value="ECO:0007669"/>
    <property type="project" value="UniProtKB-KW"/>
</dbReference>
<feature type="compositionally biased region" description="Low complexity" evidence="11">
    <location>
        <begin position="502"/>
        <end position="518"/>
    </location>
</feature>
<evidence type="ECO:0000256" key="8">
    <source>
        <dbReference type="ARBA" id="ARBA00023098"/>
    </source>
</evidence>
<comment type="catalytic activity">
    <reaction evidence="10">
        <text>an acyl-CoA + a 1,2-diacyl-sn-glycerol = a triacyl-sn-glycerol + CoA</text>
        <dbReference type="Rhea" id="RHEA:10868"/>
        <dbReference type="ChEBI" id="CHEBI:17815"/>
        <dbReference type="ChEBI" id="CHEBI:57287"/>
        <dbReference type="ChEBI" id="CHEBI:58342"/>
        <dbReference type="ChEBI" id="CHEBI:64615"/>
        <dbReference type="EC" id="2.3.1.20"/>
    </reaction>
</comment>
<dbReference type="EMBL" id="JACIGE010000009">
    <property type="protein sequence ID" value="MBB4248090.1"/>
    <property type="molecule type" value="Genomic_DNA"/>
</dbReference>
<gene>
    <name evidence="14" type="ORF">GGD90_002481</name>
</gene>
<evidence type="ECO:0000256" key="2">
    <source>
        <dbReference type="ARBA" id="ARBA00005189"/>
    </source>
</evidence>
<feature type="region of interest" description="Disordered" evidence="11">
    <location>
        <begin position="489"/>
        <end position="558"/>
    </location>
</feature>
<dbReference type="UniPathway" id="UPA00282"/>
<dbReference type="InterPro" id="IPR045034">
    <property type="entry name" value="O-acyltransferase_WSD1-like"/>
</dbReference>
<dbReference type="GO" id="GO:0005886">
    <property type="term" value="C:plasma membrane"/>
    <property type="evidence" value="ECO:0007669"/>
    <property type="project" value="TreeGrafter"/>
</dbReference>
<keyword evidence="8" id="KW-0443">Lipid metabolism</keyword>
<protein>
    <recommendedName>
        <fullName evidence="4">diacylglycerol O-acyltransferase</fullName>
        <ecNumber evidence="4">2.3.1.20</ecNumber>
    </recommendedName>
</protein>
<evidence type="ECO:0000256" key="9">
    <source>
        <dbReference type="ARBA" id="ARBA00023315"/>
    </source>
</evidence>
<evidence type="ECO:0000256" key="3">
    <source>
        <dbReference type="ARBA" id="ARBA00009587"/>
    </source>
</evidence>
<evidence type="ECO:0000256" key="5">
    <source>
        <dbReference type="ARBA" id="ARBA00022516"/>
    </source>
</evidence>
<dbReference type="GO" id="GO:0019432">
    <property type="term" value="P:triglyceride biosynthetic process"/>
    <property type="evidence" value="ECO:0007669"/>
    <property type="project" value="UniProtKB-UniPathway"/>
</dbReference>
<sequence>MSHRERMSHVDTAWLRMDRPVNLMQIVGVMVFDGKLDFARLRRVVAHRLLRYRRFRQIAVVEDNGAWWVDDPAFSLDAHLRRSLLPAPAGKAELQQFVSELIANPLNPARPRWEFNLVELADGNSAMVVRIHHAIADGIALVGVITSLTDADAAAEDAADDEEIAGLTLAASADDDWHENDVFWRHLYEPINEATLASIRIGSSLWSKYFEMLLSPTRAFDYARIVASFTQEIAKLALMPNDTPTRFKGRPGTAKCVAWSEPIPLPEMKAVSKVLGCSINDLLLSSAAGALCRYLAEHGELAPDTEIRALVPVNLRPPGDIGELGNRFGLVALEHSLGIENPLARLYVTRQRMEALKESYQAALTFSILGVVGMVPKFLQQKVLDLLANKATAVMTNVPGPQQARYLAGSRIAQQMFWVPQSGDIGMGLSILSYDGKVQLGLITDQGMVPDPEKIVERFAVEFEKLLWLVLMEPWERLDQPQAVEEALQAAASESQRRSSATEESAATAARPAAVAATKKPKARARPAGKADDAKDAALPVAKETGAPARARRRRPAV</sequence>
<dbReference type="Pfam" id="PF03007">
    <property type="entry name" value="WS_DGAT_cat"/>
    <property type="match status" value="1"/>
</dbReference>
<keyword evidence="15" id="KW-1185">Reference proteome</keyword>
<comment type="pathway">
    <text evidence="1">Glycerolipid metabolism; triacylglycerol biosynthesis.</text>
</comment>
<name>A0A840GB22_RHOTE</name>
<keyword evidence="9 14" id="KW-0012">Acyltransferase</keyword>
<comment type="similarity">
    <text evidence="3">Belongs to the long-chain O-acyltransferase family.</text>
</comment>
<feature type="domain" description="O-acyltransferase WSD1-like N-terminal" evidence="12">
    <location>
        <begin position="7"/>
        <end position="282"/>
    </location>
</feature>
<reference evidence="14 15" key="1">
    <citation type="submission" date="2020-08" db="EMBL/GenBank/DDBJ databases">
        <title>Genome sequencing of Purple Non-Sulfur Bacteria from various extreme environments.</title>
        <authorList>
            <person name="Mayer M."/>
        </authorList>
    </citation>
    <scope>NUCLEOTIDE SEQUENCE [LARGE SCALE GENOMIC DNA]</scope>
    <source>
        <strain evidence="14 15">2761</strain>
    </source>
</reference>
<dbReference type="InterPro" id="IPR023213">
    <property type="entry name" value="CAT-like_dom_sf"/>
</dbReference>
<evidence type="ECO:0000256" key="6">
    <source>
        <dbReference type="ARBA" id="ARBA00022679"/>
    </source>
</evidence>
<evidence type="ECO:0000259" key="13">
    <source>
        <dbReference type="Pfam" id="PF06974"/>
    </source>
</evidence>
<comment type="pathway">
    <text evidence="2">Lipid metabolism.</text>
</comment>
<dbReference type="OrthoDB" id="9810950at2"/>
<dbReference type="InterPro" id="IPR014292">
    <property type="entry name" value="Acyl_transf_WS/DGAT"/>
</dbReference>
<dbReference type="SUPFAM" id="SSF52777">
    <property type="entry name" value="CoA-dependent acyltransferases"/>
    <property type="match status" value="2"/>
</dbReference>
<keyword evidence="6 14" id="KW-0808">Transferase</keyword>
<dbReference type="Gene3D" id="3.30.559.10">
    <property type="entry name" value="Chloramphenicol acetyltransferase-like domain"/>
    <property type="match status" value="1"/>
</dbReference>
<evidence type="ECO:0000313" key="14">
    <source>
        <dbReference type="EMBL" id="MBB4248090.1"/>
    </source>
</evidence>